<reference evidence="1" key="1">
    <citation type="journal article" date="2015" name="Nature">
        <title>Complex archaea that bridge the gap between prokaryotes and eukaryotes.</title>
        <authorList>
            <person name="Spang A."/>
            <person name="Saw J.H."/>
            <person name="Jorgensen S.L."/>
            <person name="Zaremba-Niedzwiedzka K."/>
            <person name="Martijn J."/>
            <person name="Lind A.E."/>
            <person name="van Eijk R."/>
            <person name="Schleper C."/>
            <person name="Guy L."/>
            <person name="Ettema T.J."/>
        </authorList>
    </citation>
    <scope>NUCLEOTIDE SEQUENCE</scope>
</reference>
<dbReference type="AlphaFoldDB" id="A0A0F9V183"/>
<protein>
    <submittedName>
        <fullName evidence="1">Uncharacterized protein</fullName>
    </submittedName>
</protein>
<proteinExistence type="predicted"/>
<gene>
    <name evidence="1" type="ORF">LCGC14_0540150</name>
</gene>
<dbReference type="EMBL" id="LAZR01000720">
    <property type="protein sequence ID" value="KKN59618.1"/>
    <property type="molecule type" value="Genomic_DNA"/>
</dbReference>
<organism evidence="1">
    <name type="scientific">marine sediment metagenome</name>
    <dbReference type="NCBI Taxonomy" id="412755"/>
    <lineage>
        <taxon>unclassified sequences</taxon>
        <taxon>metagenomes</taxon>
        <taxon>ecological metagenomes</taxon>
    </lineage>
</organism>
<sequence length="58" mass="6922">MSKVNLVKDNKQFFKQLKKNAIKRETPITIKWARMAVVLGLKSYLQIENKKTNKRFKK</sequence>
<accession>A0A0F9V183</accession>
<evidence type="ECO:0000313" key="1">
    <source>
        <dbReference type="EMBL" id="KKN59618.1"/>
    </source>
</evidence>
<comment type="caution">
    <text evidence="1">The sequence shown here is derived from an EMBL/GenBank/DDBJ whole genome shotgun (WGS) entry which is preliminary data.</text>
</comment>
<name>A0A0F9V183_9ZZZZ</name>